<dbReference type="GO" id="GO:0015288">
    <property type="term" value="F:porin activity"/>
    <property type="evidence" value="ECO:0007669"/>
    <property type="project" value="UniProtKB-KW"/>
</dbReference>
<dbReference type="Proteomes" id="UP000183529">
    <property type="component" value="Unassembled WGS sequence"/>
</dbReference>
<dbReference type="EMBL" id="FNZM01000004">
    <property type="protein sequence ID" value="SEJ38239.1"/>
    <property type="molecule type" value="Genomic_DNA"/>
</dbReference>
<feature type="signal peptide" evidence="11">
    <location>
        <begin position="1"/>
        <end position="25"/>
    </location>
</feature>
<evidence type="ECO:0000313" key="13">
    <source>
        <dbReference type="EMBL" id="SEJ38239.1"/>
    </source>
</evidence>
<comment type="subcellular location">
    <subcellularLocation>
        <location evidence="1">Cell outer membrane</location>
        <topology evidence="1">Multi-pass membrane protein</topology>
    </subcellularLocation>
</comment>
<name>A0AAQ1GDM3_9BURK</name>
<dbReference type="InterPro" id="IPR033900">
    <property type="entry name" value="Gram_neg_porin_domain"/>
</dbReference>
<dbReference type="SUPFAM" id="SSF56935">
    <property type="entry name" value="Porins"/>
    <property type="match status" value="1"/>
</dbReference>
<dbReference type="Gene3D" id="2.40.160.10">
    <property type="entry name" value="Porin"/>
    <property type="match status" value="1"/>
</dbReference>
<dbReference type="PANTHER" id="PTHR34501:SF9">
    <property type="entry name" value="MAJOR OUTER MEMBRANE PROTEIN P.IA"/>
    <property type="match status" value="1"/>
</dbReference>
<evidence type="ECO:0000256" key="10">
    <source>
        <dbReference type="ARBA" id="ARBA00023237"/>
    </source>
</evidence>
<keyword evidence="8" id="KW-0626">Porin</keyword>
<proteinExistence type="predicted"/>
<evidence type="ECO:0000256" key="3">
    <source>
        <dbReference type="ARBA" id="ARBA00022448"/>
    </source>
</evidence>
<dbReference type="InterPro" id="IPR023614">
    <property type="entry name" value="Porin_dom_sf"/>
</dbReference>
<evidence type="ECO:0000256" key="7">
    <source>
        <dbReference type="ARBA" id="ARBA00023065"/>
    </source>
</evidence>
<feature type="domain" description="Porin" evidence="12">
    <location>
        <begin position="17"/>
        <end position="347"/>
    </location>
</feature>
<dbReference type="Pfam" id="PF13609">
    <property type="entry name" value="Porin_4"/>
    <property type="match status" value="1"/>
</dbReference>
<dbReference type="CDD" id="cd00342">
    <property type="entry name" value="gram_neg_porins"/>
    <property type="match status" value="1"/>
</dbReference>
<dbReference type="GO" id="GO:0009279">
    <property type="term" value="C:cell outer membrane"/>
    <property type="evidence" value="ECO:0007669"/>
    <property type="project" value="UniProtKB-SubCell"/>
</dbReference>
<sequence>MRKPFAYTMYFGMLTLSGISGIAHAQSSVTIYGIIDDGLTWSSNQGGHSAVQLHSSISQGNRWGLRGNEDLGGGTSAIFRLENGFNVNTGAMSQGGRLFGRLAYVGLANEHYGTLTLGRQGEAIGDYIGTLSANGSLPGGILFPHPGDLDNNGIDFHLNNAVRYVTPTVAGFSGMATYSFGGVAGNMAQNSAKSFALQYINGSLQLVGAFTSIDHPAQAVPEGVWTASNTVSGNYGLAAGSYKVFGLGAAYTIGSFKLSADWTHTQFADLDPTLGAKIGGHVTFNIGEIVVSYMLTPTLQLGAAYSFTEGNVSATGQAPHYHEADASVDYYLSKSTDVYASATYMRAGGGAVADLAPVLSASSSINQVALRLGIRKRF</sequence>
<dbReference type="GO" id="GO:0006811">
    <property type="term" value="P:monoatomic ion transport"/>
    <property type="evidence" value="ECO:0007669"/>
    <property type="project" value="UniProtKB-KW"/>
</dbReference>
<keyword evidence="3" id="KW-0813">Transport</keyword>
<evidence type="ECO:0000256" key="4">
    <source>
        <dbReference type="ARBA" id="ARBA00022452"/>
    </source>
</evidence>
<dbReference type="InterPro" id="IPR050298">
    <property type="entry name" value="Gram-neg_bact_OMP"/>
</dbReference>
<comment type="subunit">
    <text evidence="2">Homotrimer.</text>
</comment>
<evidence type="ECO:0000256" key="2">
    <source>
        <dbReference type="ARBA" id="ARBA00011233"/>
    </source>
</evidence>
<keyword evidence="5" id="KW-0812">Transmembrane</keyword>
<evidence type="ECO:0000256" key="9">
    <source>
        <dbReference type="ARBA" id="ARBA00023136"/>
    </source>
</evidence>
<evidence type="ECO:0000313" key="14">
    <source>
        <dbReference type="Proteomes" id="UP000183529"/>
    </source>
</evidence>
<reference evidence="13 14" key="1">
    <citation type="submission" date="2016-10" db="EMBL/GenBank/DDBJ databases">
        <authorList>
            <person name="Varghese N."/>
            <person name="Submissions S."/>
        </authorList>
    </citation>
    <scope>NUCLEOTIDE SEQUENCE [LARGE SCALE GENOMIC DNA]</scope>
    <source>
        <strain evidence="13 14">LMG 22274</strain>
    </source>
</reference>
<evidence type="ECO:0000256" key="5">
    <source>
        <dbReference type="ARBA" id="ARBA00022692"/>
    </source>
</evidence>
<accession>A0AAQ1GDM3</accession>
<gene>
    <name evidence="13" type="ORF">SAMN05216550_104239</name>
</gene>
<evidence type="ECO:0000256" key="6">
    <source>
        <dbReference type="ARBA" id="ARBA00022729"/>
    </source>
</evidence>
<evidence type="ECO:0000256" key="11">
    <source>
        <dbReference type="SAM" id="SignalP"/>
    </source>
</evidence>
<evidence type="ECO:0000259" key="12">
    <source>
        <dbReference type="Pfam" id="PF13609"/>
    </source>
</evidence>
<keyword evidence="10" id="KW-0998">Cell outer membrane</keyword>
<evidence type="ECO:0000256" key="8">
    <source>
        <dbReference type="ARBA" id="ARBA00023114"/>
    </source>
</evidence>
<dbReference type="GO" id="GO:0046930">
    <property type="term" value="C:pore complex"/>
    <property type="evidence" value="ECO:0007669"/>
    <property type="project" value="UniProtKB-KW"/>
</dbReference>
<comment type="caution">
    <text evidence="13">The sequence shown here is derived from an EMBL/GenBank/DDBJ whole genome shotgun (WGS) entry which is preliminary data.</text>
</comment>
<protein>
    <submittedName>
        <fullName evidence="13">Outer membrane protein (Porin)</fullName>
    </submittedName>
</protein>
<evidence type="ECO:0000256" key="1">
    <source>
        <dbReference type="ARBA" id="ARBA00004571"/>
    </source>
</evidence>
<keyword evidence="7" id="KW-0406">Ion transport</keyword>
<keyword evidence="6 11" id="KW-0732">Signal</keyword>
<keyword evidence="4" id="KW-1134">Transmembrane beta strand</keyword>
<dbReference type="PANTHER" id="PTHR34501">
    <property type="entry name" value="PROTEIN YDDL-RELATED"/>
    <property type="match status" value="1"/>
</dbReference>
<feature type="chain" id="PRO_5042984066" evidence="11">
    <location>
        <begin position="26"/>
        <end position="378"/>
    </location>
</feature>
<dbReference type="AlphaFoldDB" id="A0AAQ1GDM3"/>
<organism evidence="13 14">
    <name type="scientific">Paraburkholderia tropica</name>
    <dbReference type="NCBI Taxonomy" id="92647"/>
    <lineage>
        <taxon>Bacteria</taxon>
        <taxon>Pseudomonadati</taxon>
        <taxon>Pseudomonadota</taxon>
        <taxon>Betaproteobacteria</taxon>
        <taxon>Burkholderiales</taxon>
        <taxon>Burkholderiaceae</taxon>
        <taxon>Paraburkholderia</taxon>
    </lineage>
</organism>
<keyword evidence="9" id="KW-0472">Membrane</keyword>